<comment type="caution">
    <text evidence="3">The sequence shown here is derived from an EMBL/GenBank/DDBJ whole genome shotgun (WGS) entry which is preliminary data.</text>
</comment>
<sequence>MSCNSKDIMEIPGYYYDSQVRRYFRIDPAHPRTCASESEPKIASVKSLKPRPNHTIDILHQREIGTFKHAFESSMVALSVKHLQCVKEFEFDCPHRPSQNVTFLKGGKNCVYVQEFCEISYSNFIKPRANFLFPSAREARFEYRLAGRLSIVDLCEFTKPVWKLVAVCSDSKTWNVTLSCAITGESTPLDSSKSPIWCCTSNDFTSHMVWGKKDCVVQGVLPVTGPFNRQRVEGEVRSIEFNKRGTLIYIGVHTGHVQLLDNRTRDIVFRKKVGNIGIDEVVLLYNEENLICEAFDGKLFNVDLRMMRPICHYYGHLHSPSHKVPFSLSESNDLLCATGTDNVTRLWSLSTGGNPMKLVQPPKKEHPCRSWLVSDGCKFLVYQYQREKCYIYGNGRVEGLNF</sequence>
<dbReference type="EMBL" id="JAFNEN010000464">
    <property type="protein sequence ID" value="KAG8182376.1"/>
    <property type="molecule type" value="Genomic_DNA"/>
</dbReference>
<dbReference type="SUPFAM" id="SSF50978">
    <property type="entry name" value="WD40 repeat-like"/>
    <property type="match status" value="1"/>
</dbReference>
<dbReference type="AlphaFoldDB" id="A0AAV6UE85"/>
<dbReference type="Proteomes" id="UP000827092">
    <property type="component" value="Unassembled WGS sequence"/>
</dbReference>
<evidence type="ECO:0000313" key="3">
    <source>
        <dbReference type="EMBL" id="KAG8182376.1"/>
    </source>
</evidence>
<protein>
    <submittedName>
        <fullName evidence="3">Uncharacterized protein</fullName>
    </submittedName>
</protein>
<proteinExistence type="predicted"/>
<dbReference type="InterPro" id="IPR015943">
    <property type="entry name" value="WD40/YVTN_repeat-like_dom_sf"/>
</dbReference>
<organism evidence="3 4">
    <name type="scientific">Oedothorax gibbosus</name>
    <dbReference type="NCBI Taxonomy" id="931172"/>
    <lineage>
        <taxon>Eukaryota</taxon>
        <taxon>Metazoa</taxon>
        <taxon>Ecdysozoa</taxon>
        <taxon>Arthropoda</taxon>
        <taxon>Chelicerata</taxon>
        <taxon>Arachnida</taxon>
        <taxon>Araneae</taxon>
        <taxon>Araneomorphae</taxon>
        <taxon>Entelegynae</taxon>
        <taxon>Araneoidea</taxon>
        <taxon>Linyphiidae</taxon>
        <taxon>Erigoninae</taxon>
        <taxon>Oedothorax</taxon>
    </lineage>
</organism>
<dbReference type="PANTHER" id="PTHR44472:SF1">
    <property type="entry name" value="DDB1 AND CUL4 ASSOCIATED FACTOR 4"/>
    <property type="match status" value="1"/>
</dbReference>
<keyword evidence="1" id="KW-0853">WD repeat</keyword>
<dbReference type="GO" id="GO:0080008">
    <property type="term" value="C:Cul4-RING E3 ubiquitin ligase complex"/>
    <property type="evidence" value="ECO:0007669"/>
    <property type="project" value="TreeGrafter"/>
</dbReference>
<dbReference type="PANTHER" id="PTHR44472">
    <property type="entry name" value="DDB1- AND CUL4-ASSOCIATED FACTOR 4-RELATED"/>
    <property type="match status" value="1"/>
</dbReference>
<accession>A0AAV6UE85</accession>
<dbReference type="InterPro" id="IPR036322">
    <property type="entry name" value="WD40_repeat_dom_sf"/>
</dbReference>
<evidence type="ECO:0000313" key="4">
    <source>
        <dbReference type="Proteomes" id="UP000827092"/>
    </source>
</evidence>
<keyword evidence="2" id="KW-0677">Repeat</keyword>
<evidence type="ECO:0000256" key="1">
    <source>
        <dbReference type="ARBA" id="ARBA00022574"/>
    </source>
</evidence>
<name>A0AAV6UE85_9ARAC</name>
<dbReference type="Gene3D" id="2.130.10.10">
    <property type="entry name" value="YVTN repeat-like/Quinoprotein amine dehydrogenase"/>
    <property type="match status" value="1"/>
</dbReference>
<reference evidence="3 4" key="1">
    <citation type="journal article" date="2022" name="Nat. Ecol. Evol.">
        <title>A masculinizing supergene underlies an exaggerated male reproductive morph in a spider.</title>
        <authorList>
            <person name="Hendrickx F."/>
            <person name="De Corte Z."/>
            <person name="Sonet G."/>
            <person name="Van Belleghem S.M."/>
            <person name="Kostlbacher S."/>
            <person name="Vangestel C."/>
        </authorList>
    </citation>
    <scope>NUCLEOTIDE SEQUENCE [LARGE SCALE GENOMIC DNA]</scope>
    <source>
        <strain evidence="3">W744_W776</strain>
    </source>
</reference>
<keyword evidence="4" id="KW-1185">Reference proteome</keyword>
<gene>
    <name evidence="3" type="ORF">JTE90_010739</name>
</gene>
<dbReference type="InterPro" id="IPR052254">
    <property type="entry name" value="CUL4-DDB1_E3_ligase_receptor"/>
</dbReference>
<evidence type="ECO:0000256" key="2">
    <source>
        <dbReference type="ARBA" id="ARBA00022737"/>
    </source>
</evidence>